<proteinExistence type="predicted"/>
<evidence type="ECO:0000313" key="2">
    <source>
        <dbReference type="Proteomes" id="UP000509429"/>
    </source>
</evidence>
<name>A0A6N0HNZ4_9GAMM</name>
<keyword evidence="2" id="KW-1185">Reference proteome</keyword>
<dbReference type="RefSeq" id="WP_174605446.1">
    <property type="nucleotide sequence ID" value="NZ_CP054490.1"/>
</dbReference>
<sequence length="74" mass="8604">MSSGGKLTSSTRIFKHYRLRKRRINKRKNKLISLEKARANKPNISFNTIVKPKKIGIHVFKNYGGLAEIFKFID</sequence>
<evidence type="ECO:0000313" key="1">
    <source>
        <dbReference type="EMBL" id="QKQ24007.1"/>
    </source>
</evidence>
<reference evidence="1 2" key="1">
    <citation type="submission" date="2020-05" db="EMBL/GenBank/DDBJ databases">
        <title>Horizontal transmission and recombination maintain forever young bacterial symbiont genomes.</title>
        <authorList>
            <person name="Russell S.L."/>
            <person name="Pepper-Tunick E."/>
            <person name="Svedberg J."/>
            <person name="Byrne A."/>
            <person name="Ruelas Castillo J."/>
            <person name="Vollmers C."/>
            <person name="Beinart R.A."/>
            <person name="Corbett-Detig R."/>
        </authorList>
    </citation>
    <scope>NUCLEOTIDE SEQUENCE [LARGE SCALE GENOMIC DNA]</scope>
    <source>
        <strain evidence="1">JDF_Ridge</strain>
    </source>
</reference>
<dbReference type="EMBL" id="CP054490">
    <property type="protein sequence ID" value="QKQ24007.1"/>
    <property type="molecule type" value="Genomic_DNA"/>
</dbReference>
<gene>
    <name evidence="1" type="ORF">HUE58_02245</name>
</gene>
<dbReference type="Proteomes" id="UP000509429">
    <property type="component" value="Chromosome"/>
</dbReference>
<protein>
    <submittedName>
        <fullName evidence="1">Uncharacterized protein</fullName>
    </submittedName>
</protein>
<dbReference type="AlphaFoldDB" id="A0A6N0HNZ4"/>
<accession>A0A6N0HNZ4</accession>
<dbReference type="KEGG" id="reo:HUE58_02245"/>
<organism evidence="1 2">
    <name type="scientific">Candidatus Ruthia endofausta</name>
    <dbReference type="NCBI Taxonomy" id="2738852"/>
    <lineage>
        <taxon>Bacteria</taxon>
        <taxon>Pseudomonadati</taxon>
        <taxon>Pseudomonadota</taxon>
        <taxon>Gammaproteobacteria</taxon>
        <taxon>Candidatus Pseudothioglobaceae</taxon>
        <taxon>Candidatus Ruthturnera</taxon>
    </lineage>
</organism>